<reference evidence="4 5" key="1">
    <citation type="submission" date="2021-12" db="EMBL/GenBank/DDBJ databases">
        <title>Genome sequencing of bacteria with rrn-lacking chromosome and rrn-plasmid.</title>
        <authorList>
            <person name="Anda M."/>
            <person name="Iwasaki W."/>
        </authorList>
    </citation>
    <scope>NUCLEOTIDE SEQUENCE [LARGE SCALE GENOMIC DNA]</scope>
    <source>
        <strain evidence="4 5">NBRC 15940</strain>
    </source>
</reference>
<feature type="signal peptide" evidence="1">
    <location>
        <begin position="1"/>
        <end position="25"/>
    </location>
</feature>
<dbReference type="SUPFAM" id="SSF48208">
    <property type="entry name" value="Six-hairpin glycosidases"/>
    <property type="match status" value="1"/>
</dbReference>
<dbReference type="InterPro" id="IPR024462">
    <property type="entry name" value="GH116_N"/>
</dbReference>
<feature type="chain" id="PRO_5042954495" description="Glucosylceramidase" evidence="1">
    <location>
        <begin position="26"/>
        <end position="907"/>
    </location>
</feature>
<dbReference type="Proteomes" id="UP001310022">
    <property type="component" value="Unassembled WGS sequence"/>
</dbReference>
<dbReference type="Pfam" id="PF04685">
    <property type="entry name" value="DUF608"/>
    <property type="match status" value="1"/>
</dbReference>
<evidence type="ECO:0000259" key="3">
    <source>
        <dbReference type="Pfam" id="PF12215"/>
    </source>
</evidence>
<dbReference type="GO" id="GO:0008422">
    <property type="term" value="F:beta-glucosidase activity"/>
    <property type="evidence" value="ECO:0007669"/>
    <property type="project" value="TreeGrafter"/>
</dbReference>
<evidence type="ECO:0000313" key="5">
    <source>
        <dbReference type="Proteomes" id="UP001310022"/>
    </source>
</evidence>
<sequence>MERRGFLKKGGLALSALGLSNVVMANGQKQAPKAWENLKEIHEHPPVVEEYNADGRVRSGIALGGIGTGSVELRKDGNFYNWSIFNNYPFGAGPAFDLAAFPHADLEESLQFFVVRYQVEGEDPQIKLLQINNSIQEGGLEGVIYYYPWMSAVQNIEYAGRFPFVNMRYTDPEMPFDIEMKAHAPFIPHNIKDSSLPIVYFDFEIHSKIKKKVEVTLVATQRNLVAYDQVDKKFITKLVEDQGYVGFQQSVEGVKKDASAFGDMGLTIKGGKTSYFLGWEHRHPYYEELLISGTLRNVNDTENRNVKTPDGKTIGRVDGRVNDQRCFSSVAATHHIKAGGKAKAQVMMFWHFPNFYGAYKDDKKRGPNQPIIGRYESGLQLTENLGHYYQNFFRSTADIIAYGHQNKGRMQQASKHFQQGMYDTDIDPQILDQVNSHLNTFITSSTLTKSGKYTIQEGLTSSLSWGPKGTADVALYGSVMIVSLFPELQKAMMRVHRDLQQPSGEINHGIGYDPNKTHNGTWGVSHRVDLVPNYIQMVLRDYLFTHDKQYLKEMWPSVVKGIDYVLETLDTSGDGMPDMHGIMCSYDNFPMHGLASYLQSQWVNTMRLATIAAQDLGEKAKAKKYKKIAHKGRQLMDSKLWNGEYYRLANDYKGKKGTDEGCLTDQLMGQWVAHTVGLGHLFDQEKVRKALGTVMDYSFMNNHFLRNCTWPEHPKLYPIAESDLWVDQANTPWTGVELAFASFLIYEGMVEQGEQVIKAVDNRYRKAGLYWDHQEFGGHYFRPMSAWAILNAYASISLQKDVLTLGKDLPATNKKYFFTGANGGAHLQIKPKEGLHVSCHYGSLSLAGISLQEQELKQIHSISQNGKEIAWSLQKSNLNDRTECAFAKNIKLNAGDAITISFKQKQV</sequence>
<proteinExistence type="predicted"/>
<comment type="caution">
    <text evidence="4">The sequence shown here is derived from an EMBL/GenBank/DDBJ whole genome shotgun (WGS) entry which is preliminary data.</text>
</comment>
<feature type="domain" description="Glycosyl-hydrolase family 116 catalytic region" evidence="2">
    <location>
        <begin position="469"/>
        <end position="789"/>
    </location>
</feature>
<dbReference type="Pfam" id="PF12215">
    <property type="entry name" value="Glyco_hydr_116N"/>
    <property type="match status" value="1"/>
</dbReference>
<dbReference type="InterPro" id="IPR008928">
    <property type="entry name" value="6-hairpin_glycosidase_sf"/>
</dbReference>
<dbReference type="PANTHER" id="PTHR12654:SF0">
    <property type="entry name" value="NON-LYSOSOMAL GLUCOSYLCERAMIDASE"/>
    <property type="match status" value="1"/>
</dbReference>
<evidence type="ECO:0000256" key="1">
    <source>
        <dbReference type="SAM" id="SignalP"/>
    </source>
</evidence>
<keyword evidence="1" id="KW-0732">Signal</keyword>
<protein>
    <recommendedName>
        <fullName evidence="6">Glucosylceramidase</fullName>
    </recommendedName>
</protein>
<name>A0AAN5ALU2_9BACT</name>
<dbReference type="InterPro" id="IPR006775">
    <property type="entry name" value="GH116_catalytic"/>
</dbReference>
<dbReference type="InterPro" id="IPR052566">
    <property type="entry name" value="Non-lysos_glucosylceramidase"/>
</dbReference>
<accession>A0AAN5ALU2</accession>
<evidence type="ECO:0000313" key="4">
    <source>
        <dbReference type="EMBL" id="GJM64345.1"/>
    </source>
</evidence>
<dbReference type="AlphaFoldDB" id="A0AAN5ALU2"/>
<dbReference type="PANTHER" id="PTHR12654">
    <property type="entry name" value="BILE ACID BETA-GLUCOSIDASE-RELATED"/>
    <property type="match status" value="1"/>
</dbReference>
<feature type="domain" description="Glycosyl-hydrolase family 116 N-terminal" evidence="3">
    <location>
        <begin position="60"/>
        <end position="407"/>
    </location>
</feature>
<dbReference type="RefSeq" id="WP_338239411.1">
    <property type="nucleotide sequence ID" value="NZ_BQKE01000005.1"/>
</dbReference>
<evidence type="ECO:0000259" key="2">
    <source>
        <dbReference type="Pfam" id="PF04685"/>
    </source>
</evidence>
<organism evidence="4 5">
    <name type="scientific">Persicobacter diffluens</name>
    <dbReference type="NCBI Taxonomy" id="981"/>
    <lineage>
        <taxon>Bacteria</taxon>
        <taxon>Pseudomonadati</taxon>
        <taxon>Bacteroidota</taxon>
        <taxon>Cytophagia</taxon>
        <taxon>Cytophagales</taxon>
        <taxon>Persicobacteraceae</taxon>
        <taxon>Persicobacter</taxon>
    </lineage>
</organism>
<evidence type="ECO:0008006" key="6">
    <source>
        <dbReference type="Google" id="ProtNLM"/>
    </source>
</evidence>
<dbReference type="Gene3D" id="1.50.10.10">
    <property type="match status" value="1"/>
</dbReference>
<keyword evidence="5" id="KW-1185">Reference proteome</keyword>
<dbReference type="GO" id="GO:0005975">
    <property type="term" value="P:carbohydrate metabolic process"/>
    <property type="evidence" value="ECO:0007669"/>
    <property type="project" value="InterPro"/>
</dbReference>
<dbReference type="EMBL" id="BQKE01000005">
    <property type="protein sequence ID" value="GJM64345.1"/>
    <property type="molecule type" value="Genomic_DNA"/>
</dbReference>
<dbReference type="InterPro" id="IPR012341">
    <property type="entry name" value="6hp_glycosidase-like_sf"/>
</dbReference>
<gene>
    <name evidence="4" type="ORF">PEDI_48970</name>
</gene>